<reference evidence="2" key="2">
    <citation type="submission" date="2025-05" db="UniProtKB">
        <authorList>
            <consortium name="EnsemblFungi"/>
        </authorList>
    </citation>
    <scope>IDENTIFICATION</scope>
    <source>
        <strain evidence="2">4287 / CBS 123668 / FGSC 9935 / NRRL 34936</strain>
    </source>
</reference>
<dbReference type="Proteomes" id="UP000002489">
    <property type="component" value="Unassembled WGS sequence"/>
</dbReference>
<dbReference type="EnsemblFungi" id="FOXG_14410T0">
    <property type="protein sequence ID" value="FOXG_14410P0"/>
    <property type="gene ID" value="FOXG_14410"/>
</dbReference>
<name>A0A0D2YFI3_FUSOF</name>
<feature type="region of interest" description="Disordered" evidence="1">
    <location>
        <begin position="1"/>
        <end position="56"/>
    </location>
</feature>
<evidence type="ECO:0000256" key="1">
    <source>
        <dbReference type="SAM" id="MobiDB-lite"/>
    </source>
</evidence>
<evidence type="ECO:0000313" key="2">
    <source>
        <dbReference type="EnsemblFungi" id="FOXG_15071P0"/>
    </source>
</evidence>
<dbReference type="AlphaFoldDB" id="A0A0D2YFI3"/>
<evidence type="ECO:0000313" key="3">
    <source>
        <dbReference type="Proteomes" id="UP000002489"/>
    </source>
</evidence>
<accession>A0A0D2YFI3</accession>
<reference evidence="3" key="1">
    <citation type="journal article" date="2012" name="Mol. Plant Microbe Interact.">
        <title>A highly conserved effector in Fusarium oxysporum is required for full virulence on Arabidopsis.</title>
        <authorList>
            <person name="Thatcher L.F."/>
            <person name="Gardiner D.M."/>
            <person name="Kazan K."/>
            <person name="Manners J."/>
        </authorList>
    </citation>
    <scope>NUCLEOTIDE SEQUENCE [LARGE SCALE GENOMIC DNA]</scope>
    <source>
        <strain evidence="3">Fo5176</strain>
    </source>
</reference>
<dbReference type="EnsemblFungi" id="FOXG_15071T0">
    <property type="protein sequence ID" value="FOXG_15071P0"/>
    <property type="gene ID" value="FOXG_15071"/>
</dbReference>
<feature type="compositionally biased region" description="Acidic residues" evidence="1">
    <location>
        <begin position="25"/>
        <end position="56"/>
    </location>
</feature>
<organism evidence="2 3">
    <name type="scientific">Fusarium oxysporum (strain Fo5176)</name>
    <name type="common">Fusarium vascular wilt</name>
    <dbReference type="NCBI Taxonomy" id="660025"/>
    <lineage>
        <taxon>Eukaryota</taxon>
        <taxon>Fungi</taxon>
        <taxon>Dikarya</taxon>
        <taxon>Ascomycota</taxon>
        <taxon>Pezizomycotina</taxon>
        <taxon>Sordariomycetes</taxon>
        <taxon>Hypocreomycetidae</taxon>
        <taxon>Hypocreales</taxon>
        <taxon>Nectriaceae</taxon>
        <taxon>Fusarium</taxon>
        <taxon>Fusarium oxysporum species complex</taxon>
    </lineage>
</organism>
<proteinExistence type="predicted"/>
<sequence>MLEQLWSDPVWENQPPTSLVHMEERGEDEIEEEGEEEENSENEDGSDYEDSSDINDAEDKIYAWPEQESSCFDEESAIEGQSSALFTHEGQGAYDSFGDVVLELCYSMAIEDFEEGTASSSLLVYFSAVRGLSRPAGDEYLRPHQFTPVLSRLIYCTRLIFLEMTLPRFPHTFRGLAREALRQATIQCQRLMYDWEPADPDLSNLRDRLSTAKPGYSFVTDPANGLNDAYIELFMRACTSSIDDGGQAARISELLTIEYCNTESRLRGIGIYGMSLFSITRHQKARLTTNNEFQVARFFSPPVAHLLYRYLVYIRPVAYTILRKCFYHESTNTLLFAPISRYSRNSFWSTKTFSDELKRISRTVPSIPCEIGVQLYRQLSIAITEKHVREATSGFNRFDDTTNTASEDAAFAWQSGHRPMQRYSTYGLDGAFPDQLQPALLRVYARISTDWHRFLNIEDGEELDSANTTDDTYQVRPGKEAVTLKRPHNKISSCVPSTELPEKRQCQRLEQLEGRSSRPVDVTNVLEETISCGSIASPF</sequence>
<protein>
    <submittedName>
        <fullName evidence="2">Uncharacterized protein</fullName>
    </submittedName>
</protein>